<evidence type="ECO:0000313" key="2">
    <source>
        <dbReference type="EMBL" id="KJU83289.1"/>
    </source>
</evidence>
<comment type="caution">
    <text evidence="2">The sequence shown here is derived from an EMBL/GenBank/DDBJ whole genome shotgun (WGS) entry which is preliminary data.</text>
</comment>
<gene>
    <name evidence="2" type="ORF">MBAV_004518</name>
</gene>
<dbReference type="AlphaFoldDB" id="A0A0F3GMW6"/>
<proteinExistence type="predicted"/>
<feature type="coiled-coil region" evidence="1">
    <location>
        <begin position="338"/>
        <end position="365"/>
    </location>
</feature>
<evidence type="ECO:0000256" key="1">
    <source>
        <dbReference type="SAM" id="Coils"/>
    </source>
</evidence>
<reference evidence="2 3" key="1">
    <citation type="submission" date="2015-02" db="EMBL/GenBank/DDBJ databases">
        <title>Single-cell genomics of uncultivated deep-branching MTB reveals a conserved set of magnetosome genes.</title>
        <authorList>
            <person name="Kolinko S."/>
            <person name="Richter M."/>
            <person name="Glockner F.O."/>
            <person name="Brachmann A."/>
            <person name="Schuler D."/>
        </authorList>
    </citation>
    <scope>NUCLEOTIDE SEQUENCE [LARGE SCALE GENOMIC DNA]</scope>
    <source>
        <strain evidence="2">TM-1</strain>
    </source>
</reference>
<organism evidence="2 3">
    <name type="scientific">Candidatus Magnetobacterium bavaricum</name>
    <dbReference type="NCBI Taxonomy" id="29290"/>
    <lineage>
        <taxon>Bacteria</taxon>
        <taxon>Pseudomonadati</taxon>
        <taxon>Nitrospirota</taxon>
        <taxon>Thermodesulfovibrionia</taxon>
        <taxon>Thermodesulfovibrionales</taxon>
        <taxon>Candidatus Magnetobacteriaceae</taxon>
        <taxon>Candidatus Magnetobacterium</taxon>
    </lineage>
</organism>
<keyword evidence="1" id="KW-0175">Coiled coil</keyword>
<accession>A0A0F3GMW6</accession>
<sequence>MITYASSLKILPSKKSYVLEMHIIDAVQKWIETKVGEELQNSNFANGFKRTFENKHHIDVYSSYPNYPRLMLICYTHPDNNVINRQWATEIGINQPSPTRPIIATIVSSVHDKVAISSSPIRITKPKLVSLISDLCSVKADTVGSRITLLNKNNMDEFKHKIFSTRRKHCIVLTSAGRNGTPLIDAQYLQALLLGVAELHVIADQWTSRAYAEELGKHHSSWLGAIKIIFPKGKDENIKVKSLLPDEVASSKDIYERILSIAAGSSNQNIYDKHKITYAVKHGVYITSSIYVPIPVLVDGGEQEPMEANNSKNDDIRSDVLDVKTEVQLIRRSTEESIKELRDTVSVFEELLSEKEDEVQKLASKIEYLSQISANIRLQTQNIEPTSSVRTFKSLKEVATVVEAEMSDRIILNGARKELEDSPFEDTVKVYSAFNILYNEFYYMFNGNMSMKKVDKALKAAGLKYNAHMDERNEVYKIYKGRKADMNRHIKIGVNRESRYLFRLHFEWDSEEKKVVVHHAGRHLKTTKS</sequence>
<dbReference type="Proteomes" id="UP000033423">
    <property type="component" value="Unassembled WGS sequence"/>
</dbReference>
<keyword evidence="3" id="KW-1185">Reference proteome</keyword>
<name>A0A0F3GMW6_9BACT</name>
<evidence type="ECO:0000313" key="3">
    <source>
        <dbReference type="Proteomes" id="UP000033423"/>
    </source>
</evidence>
<protein>
    <submittedName>
        <fullName evidence="2">Uncharacterized protein</fullName>
    </submittedName>
</protein>
<dbReference type="EMBL" id="LACI01001967">
    <property type="protein sequence ID" value="KJU83289.1"/>
    <property type="molecule type" value="Genomic_DNA"/>
</dbReference>